<name>A0A9W3BEY5_BIOGL</name>
<sequence>MQKNKFRRPHIIILVIVMCLVCIFKYLDIQWLWRIDLSSESVQSQNSISAQSTYQNSTEPQSQDTASTYLSAIVSTTSPVIPCSDVLKKMVQGRWSYRNYTIQELEEVETIVRRLRSFHKIPDDLQRRDGRCGNVNYEGLEWFRALCNPKGSTPCCYNNTCVNRTVNECQCEGCFDFRAKIYAELADWIPDDHSCKIRKFQSKDEVCRVLGNTTIYFIGDSFMRQLYISVLGFFEAEDSKNIFVDNTSPAIIQKCDKHYRYIAECRHSIKHDFSECNARIHCEEMYLVTNVGQVLNAMKTLTGKNNSWFLVGFGAHDSFNHDLVQKTLIEPLLLEAGKSTWPKLVWYEPQAAGYLKTQKAPDQLNPRRIIFNAKINALMEKHNVPIIKFYNMTSQVLSYDGSHYGKGVNDVKAHILLNYILEERGRLRSR</sequence>
<evidence type="ECO:0000313" key="3">
    <source>
        <dbReference type="RefSeq" id="XP_055897993.1"/>
    </source>
</evidence>
<keyword evidence="2" id="KW-1185">Reference proteome</keyword>
<dbReference type="OrthoDB" id="5373426at2759"/>
<keyword evidence="1" id="KW-0472">Membrane</keyword>
<keyword evidence="1" id="KW-0812">Transmembrane</keyword>
<dbReference type="AlphaFoldDB" id="A0A9W3BEY5"/>
<evidence type="ECO:0000313" key="2">
    <source>
        <dbReference type="Proteomes" id="UP001165740"/>
    </source>
</evidence>
<evidence type="ECO:0000256" key="1">
    <source>
        <dbReference type="SAM" id="Phobius"/>
    </source>
</evidence>
<gene>
    <name evidence="3" type="primary">LOC106075505</name>
</gene>
<dbReference type="OMA" id="KANLIME"/>
<dbReference type="RefSeq" id="XP_055897993.1">
    <property type="nucleotide sequence ID" value="XM_056042018.1"/>
</dbReference>
<protein>
    <submittedName>
        <fullName evidence="3">Uncharacterized protein LOC106075505 isoform X1</fullName>
    </submittedName>
</protein>
<keyword evidence="1" id="KW-1133">Transmembrane helix</keyword>
<feature type="transmembrane region" description="Helical" evidence="1">
    <location>
        <begin position="12"/>
        <end position="33"/>
    </location>
</feature>
<dbReference type="GeneID" id="106075505"/>
<dbReference type="Proteomes" id="UP001165740">
    <property type="component" value="Chromosome 9"/>
</dbReference>
<proteinExistence type="predicted"/>
<reference evidence="3" key="1">
    <citation type="submission" date="2025-08" db="UniProtKB">
        <authorList>
            <consortium name="RefSeq"/>
        </authorList>
    </citation>
    <scope>IDENTIFICATION</scope>
</reference>
<accession>A0A9W3BEY5</accession>
<dbReference type="SUPFAM" id="SSF52266">
    <property type="entry name" value="SGNH hydrolase"/>
    <property type="match status" value="1"/>
</dbReference>
<organism evidence="2 3">
    <name type="scientific">Biomphalaria glabrata</name>
    <name type="common">Bloodfluke planorb</name>
    <name type="synonym">Freshwater snail</name>
    <dbReference type="NCBI Taxonomy" id="6526"/>
    <lineage>
        <taxon>Eukaryota</taxon>
        <taxon>Metazoa</taxon>
        <taxon>Spiralia</taxon>
        <taxon>Lophotrochozoa</taxon>
        <taxon>Mollusca</taxon>
        <taxon>Gastropoda</taxon>
        <taxon>Heterobranchia</taxon>
        <taxon>Euthyneura</taxon>
        <taxon>Panpulmonata</taxon>
        <taxon>Hygrophila</taxon>
        <taxon>Lymnaeoidea</taxon>
        <taxon>Planorbidae</taxon>
        <taxon>Biomphalaria</taxon>
    </lineage>
</organism>